<evidence type="ECO:0000313" key="3">
    <source>
        <dbReference type="Proteomes" id="UP000887013"/>
    </source>
</evidence>
<keyword evidence="1" id="KW-1133">Transmembrane helix</keyword>
<accession>A0A8X6UM58</accession>
<sequence>MFLIVADANGPVEKFYLLRREFSLSTLHLEIGCRRAKSDVCAVGDKKQDLKQPTAQFAEVPNYTVFGDIPRSFTKNCRENNYLDFIRNIQRSQFPLQITKMMNNMQQRRMTFSLTALQVFLLLVIIVFLATLPTSDAKPERRIQ</sequence>
<organism evidence="2 3">
    <name type="scientific">Nephila pilipes</name>
    <name type="common">Giant wood spider</name>
    <name type="synonym">Nephila maculata</name>
    <dbReference type="NCBI Taxonomy" id="299642"/>
    <lineage>
        <taxon>Eukaryota</taxon>
        <taxon>Metazoa</taxon>
        <taxon>Ecdysozoa</taxon>
        <taxon>Arthropoda</taxon>
        <taxon>Chelicerata</taxon>
        <taxon>Arachnida</taxon>
        <taxon>Araneae</taxon>
        <taxon>Araneomorphae</taxon>
        <taxon>Entelegynae</taxon>
        <taxon>Araneoidea</taxon>
        <taxon>Nephilidae</taxon>
        <taxon>Nephila</taxon>
    </lineage>
</organism>
<dbReference type="EMBL" id="BMAW01038596">
    <property type="protein sequence ID" value="GFU52694.1"/>
    <property type="molecule type" value="Genomic_DNA"/>
</dbReference>
<evidence type="ECO:0000313" key="2">
    <source>
        <dbReference type="EMBL" id="GFU52694.1"/>
    </source>
</evidence>
<keyword evidence="3" id="KW-1185">Reference proteome</keyword>
<name>A0A8X6UM58_NEPPI</name>
<comment type="caution">
    <text evidence="2">The sequence shown here is derived from an EMBL/GenBank/DDBJ whole genome shotgun (WGS) entry which is preliminary data.</text>
</comment>
<feature type="transmembrane region" description="Helical" evidence="1">
    <location>
        <begin position="110"/>
        <end position="132"/>
    </location>
</feature>
<evidence type="ECO:0000256" key="1">
    <source>
        <dbReference type="SAM" id="Phobius"/>
    </source>
</evidence>
<dbReference type="AlphaFoldDB" id="A0A8X6UM58"/>
<reference evidence="2" key="1">
    <citation type="submission" date="2020-08" db="EMBL/GenBank/DDBJ databases">
        <title>Multicomponent nature underlies the extraordinary mechanical properties of spider dragline silk.</title>
        <authorList>
            <person name="Kono N."/>
            <person name="Nakamura H."/>
            <person name="Mori M."/>
            <person name="Yoshida Y."/>
            <person name="Ohtoshi R."/>
            <person name="Malay A.D."/>
            <person name="Moran D.A.P."/>
            <person name="Tomita M."/>
            <person name="Numata K."/>
            <person name="Arakawa K."/>
        </authorList>
    </citation>
    <scope>NUCLEOTIDE SEQUENCE</scope>
</reference>
<dbReference type="OrthoDB" id="10577896at2759"/>
<keyword evidence="1" id="KW-0812">Transmembrane</keyword>
<keyword evidence="1" id="KW-0472">Membrane</keyword>
<proteinExistence type="predicted"/>
<dbReference type="Proteomes" id="UP000887013">
    <property type="component" value="Unassembled WGS sequence"/>
</dbReference>
<gene>
    <name evidence="2" type="ORF">NPIL_111701</name>
</gene>
<protein>
    <submittedName>
        <fullName evidence="2">Uncharacterized protein</fullName>
    </submittedName>
</protein>